<name>A0A8H7BPN6_9FUNG</name>
<organism evidence="1 2">
    <name type="scientific">Apophysomyces ossiformis</name>
    <dbReference type="NCBI Taxonomy" id="679940"/>
    <lineage>
        <taxon>Eukaryota</taxon>
        <taxon>Fungi</taxon>
        <taxon>Fungi incertae sedis</taxon>
        <taxon>Mucoromycota</taxon>
        <taxon>Mucoromycotina</taxon>
        <taxon>Mucoromycetes</taxon>
        <taxon>Mucorales</taxon>
        <taxon>Mucorineae</taxon>
        <taxon>Mucoraceae</taxon>
        <taxon>Apophysomyces</taxon>
    </lineage>
</organism>
<sequence>MSPHTFLNTTNTHNNKKKKTVRFSAIHLVRYTHSATDYDRSCFANQPPIETFRPHLPAPKPCLPLPSRNQGGRAQIKPLDLSVIPNAARRSLEQTKKPKPPKLQIDTHGPLFLTALSTNYRCFSEEEEDDTGFLTPLLTRATLA</sequence>
<reference evidence="1" key="1">
    <citation type="submission" date="2020-01" db="EMBL/GenBank/DDBJ databases">
        <title>Genome Sequencing of Three Apophysomyces-Like Fungal Strains Confirms a Novel Fungal Genus in the Mucoromycota with divergent Burkholderia-like Endosymbiotic Bacteria.</title>
        <authorList>
            <person name="Stajich J.E."/>
            <person name="Macias A.M."/>
            <person name="Carter-House D."/>
            <person name="Lovett B."/>
            <person name="Kasson L.R."/>
            <person name="Berry K."/>
            <person name="Grigoriev I."/>
            <person name="Chang Y."/>
            <person name="Spatafora J."/>
            <person name="Kasson M.T."/>
        </authorList>
    </citation>
    <scope>NUCLEOTIDE SEQUENCE</scope>
    <source>
        <strain evidence="1">NRRL A-21654</strain>
    </source>
</reference>
<dbReference type="AlphaFoldDB" id="A0A8H7BPN6"/>
<protein>
    <submittedName>
        <fullName evidence="1">Uncharacterized protein</fullName>
    </submittedName>
</protein>
<keyword evidence="2" id="KW-1185">Reference proteome</keyword>
<dbReference type="EMBL" id="JABAYA010000055">
    <property type="protein sequence ID" value="KAF7727480.1"/>
    <property type="molecule type" value="Genomic_DNA"/>
</dbReference>
<gene>
    <name evidence="1" type="ORF">EC973_007458</name>
</gene>
<evidence type="ECO:0000313" key="1">
    <source>
        <dbReference type="EMBL" id="KAF7727480.1"/>
    </source>
</evidence>
<dbReference type="OrthoDB" id="2264193at2759"/>
<comment type="caution">
    <text evidence="1">The sequence shown here is derived from an EMBL/GenBank/DDBJ whole genome shotgun (WGS) entry which is preliminary data.</text>
</comment>
<accession>A0A8H7BPN6</accession>
<proteinExistence type="predicted"/>
<dbReference type="Proteomes" id="UP000605846">
    <property type="component" value="Unassembled WGS sequence"/>
</dbReference>
<evidence type="ECO:0000313" key="2">
    <source>
        <dbReference type="Proteomes" id="UP000605846"/>
    </source>
</evidence>